<accession>I6YX56</accession>
<organism evidence="3 4">
    <name type="scientific">Melioribacter roseus (strain DSM 23840 / JCM 17771 / VKM B-2668 / P3M-2)</name>
    <dbReference type="NCBI Taxonomy" id="1191523"/>
    <lineage>
        <taxon>Bacteria</taxon>
        <taxon>Pseudomonadati</taxon>
        <taxon>Ignavibacteriota</taxon>
        <taxon>Ignavibacteria</taxon>
        <taxon>Ignavibacteriales</taxon>
        <taxon>Melioribacteraceae</taxon>
        <taxon>Melioribacter</taxon>
    </lineage>
</organism>
<dbReference type="EMBL" id="CP003557">
    <property type="protein sequence ID" value="AFN75172.1"/>
    <property type="molecule type" value="Genomic_DNA"/>
</dbReference>
<dbReference type="eggNOG" id="COG0845">
    <property type="taxonomic scope" value="Bacteria"/>
</dbReference>
<dbReference type="Proteomes" id="UP000009011">
    <property type="component" value="Chromosome"/>
</dbReference>
<gene>
    <name evidence="3" type="ordered locus">MROS_1940</name>
</gene>
<feature type="coiled-coil region" evidence="1">
    <location>
        <begin position="146"/>
        <end position="177"/>
    </location>
</feature>
<dbReference type="OrthoDB" id="9798190at2"/>
<dbReference type="AlphaFoldDB" id="I6YX56"/>
<dbReference type="PANTHER" id="PTHR30438">
    <property type="entry name" value="36 KDA ANTIGEN-RELATED"/>
    <property type="match status" value="1"/>
</dbReference>
<feature type="domain" description="YbhG-like alpha-helical hairpin" evidence="2">
    <location>
        <begin position="76"/>
        <end position="193"/>
    </location>
</feature>
<evidence type="ECO:0000313" key="3">
    <source>
        <dbReference type="EMBL" id="AFN75172.1"/>
    </source>
</evidence>
<dbReference type="KEGG" id="mro:MROS_1940"/>
<proteinExistence type="predicted"/>
<evidence type="ECO:0000256" key="1">
    <source>
        <dbReference type="SAM" id="Coils"/>
    </source>
</evidence>
<dbReference type="Gene3D" id="2.40.30.170">
    <property type="match status" value="1"/>
</dbReference>
<sequence>MNKKIIIPSLAIVFFSLAFFIAFSGISSGDEKIITGLVESRQVDVSSKIPGRLKKIFVREGDKVNIGDTLAIIESRELEAKLKQAKGALEAANAKYRMALNGARDEEKEAAMNLYLQAKSQYEYVSKTYNRFKELYKENVISLQEFDEIEFKYNAAKAQMEAAKAKYDMALKGAREEEISAARGLVTQAENAYNEVLAYYEELVIKSPISGEVTDIYADIGELINSGYPVFSILPENDRYVILHVREDEMQNISKGKIFKATIRALGNKELSVKVNYISPLGDFADWKPTNRKGDFDLKTFEVHLVPIDNNFKLLPGMTAQINLEN</sequence>
<reference evidence="3 4" key="1">
    <citation type="journal article" date="2013" name="PLoS ONE">
        <title>Genomic analysis of Melioribacter roseus, facultatively anaerobic organotrophic bacterium representing a novel deep lineage within Bacteriodetes/Chlorobi group.</title>
        <authorList>
            <person name="Kadnikov V.V."/>
            <person name="Mardanov A.V."/>
            <person name="Podosokorskaya O.A."/>
            <person name="Gavrilov S.N."/>
            <person name="Kublanov I.V."/>
            <person name="Beletsky A.V."/>
            <person name="Bonch-Osmolovskaya E.A."/>
            <person name="Ravin N.V."/>
        </authorList>
    </citation>
    <scope>NUCLEOTIDE SEQUENCE [LARGE SCALE GENOMIC DNA]</scope>
    <source>
        <strain evidence="4">JCM 17771 / P3M-2</strain>
    </source>
</reference>
<dbReference type="Pfam" id="PF25881">
    <property type="entry name" value="HH_YBHG"/>
    <property type="match status" value="1"/>
</dbReference>
<dbReference type="Gene3D" id="2.40.50.100">
    <property type="match status" value="1"/>
</dbReference>
<dbReference type="RefSeq" id="WP_014856604.1">
    <property type="nucleotide sequence ID" value="NC_018178.1"/>
</dbReference>
<dbReference type="InterPro" id="IPR059052">
    <property type="entry name" value="HH_YbhG-like"/>
</dbReference>
<keyword evidence="4" id="KW-1185">Reference proteome</keyword>
<protein>
    <submittedName>
        <fullName evidence="3">Secretion protein HlyD</fullName>
    </submittedName>
</protein>
<name>I6YX56_MELRP</name>
<dbReference type="HOGENOM" id="CLU_018816_6_1_10"/>
<dbReference type="Gene3D" id="1.10.287.470">
    <property type="entry name" value="Helix hairpin bin"/>
    <property type="match status" value="1"/>
</dbReference>
<dbReference type="PANTHER" id="PTHR30438:SF1">
    <property type="entry name" value="36 KDA ANTIGEN"/>
    <property type="match status" value="1"/>
</dbReference>
<dbReference type="SUPFAM" id="SSF111369">
    <property type="entry name" value="HlyD-like secretion proteins"/>
    <property type="match status" value="2"/>
</dbReference>
<keyword evidence="1" id="KW-0175">Coiled coil</keyword>
<dbReference type="STRING" id="1191523.MROS_1940"/>
<evidence type="ECO:0000259" key="2">
    <source>
        <dbReference type="Pfam" id="PF25881"/>
    </source>
</evidence>
<evidence type="ECO:0000313" key="4">
    <source>
        <dbReference type="Proteomes" id="UP000009011"/>
    </source>
</evidence>